<evidence type="ECO:0000256" key="5">
    <source>
        <dbReference type="SAM" id="Phobius"/>
    </source>
</evidence>
<feature type="transmembrane region" description="Helical" evidence="5">
    <location>
        <begin position="341"/>
        <end position="359"/>
    </location>
</feature>
<dbReference type="InterPro" id="IPR036259">
    <property type="entry name" value="MFS_trans_sf"/>
</dbReference>
<dbReference type="RefSeq" id="WP_345729213.1">
    <property type="nucleotide sequence ID" value="NZ_BAAAYN010000023.1"/>
</dbReference>
<keyword evidence="8" id="KW-1185">Reference proteome</keyword>
<dbReference type="PANTHER" id="PTHR42718">
    <property type="entry name" value="MAJOR FACILITATOR SUPERFAMILY MULTIDRUG TRANSPORTER MFSC"/>
    <property type="match status" value="1"/>
</dbReference>
<feature type="transmembrane region" description="Helical" evidence="5">
    <location>
        <begin position="298"/>
        <end position="329"/>
    </location>
</feature>
<evidence type="ECO:0000313" key="8">
    <source>
        <dbReference type="Proteomes" id="UP001501676"/>
    </source>
</evidence>
<keyword evidence="4 5" id="KW-0472">Membrane</keyword>
<name>A0ABP6SZT9_9ACTN</name>
<sequence length="406" mass="39712">MSRATVTLGTSVTGAAIVAVDGSALALAQPDLRHDLAASYAQAQWVSGGYLLAVASLLIVAGRLGDRHGHYRLFAVGMLGFAATSAAISVAPTVEAVIALRVAQGVCGALLQPATLGMLRVAYPPDRLPSAIGARAAAIGVASALGPLLGGALTAAVGWRAIFVLTAVPALLAGLLALRWVEPAGPSGPDCGRGTPPAAFATRPVVTAISVLVAASATMLGVLFVGSFYLQDVVGLKAFDSALRGLPLAAAVAAAAPLAPRLARRVGARTTVAGALTMATTGALVLATLPAVRPPSGWVLTGAFILLGAGFGTVLVVATAVLVTSVPVAGAGVAGGVQQTTMNVGSALGVAVAAGALTVAGPTGVAFVVVAVPTLLGALLAVGLPRTGLSTTGRNHGAASGQIRRV</sequence>
<dbReference type="EMBL" id="BAAAYN010000023">
    <property type="protein sequence ID" value="GAA3388573.1"/>
    <property type="molecule type" value="Genomic_DNA"/>
</dbReference>
<reference evidence="8" key="1">
    <citation type="journal article" date="2019" name="Int. J. Syst. Evol. Microbiol.">
        <title>The Global Catalogue of Microorganisms (GCM) 10K type strain sequencing project: providing services to taxonomists for standard genome sequencing and annotation.</title>
        <authorList>
            <consortium name="The Broad Institute Genomics Platform"/>
            <consortium name="The Broad Institute Genome Sequencing Center for Infectious Disease"/>
            <person name="Wu L."/>
            <person name="Ma J."/>
        </authorList>
    </citation>
    <scope>NUCLEOTIDE SEQUENCE [LARGE SCALE GENOMIC DNA]</scope>
    <source>
        <strain evidence="8">JCM 9458</strain>
    </source>
</reference>
<dbReference type="Pfam" id="PF07690">
    <property type="entry name" value="MFS_1"/>
    <property type="match status" value="1"/>
</dbReference>
<feature type="domain" description="Major facilitator superfamily (MFS) profile" evidence="6">
    <location>
        <begin position="7"/>
        <end position="389"/>
    </location>
</feature>
<evidence type="ECO:0000256" key="2">
    <source>
        <dbReference type="ARBA" id="ARBA00022692"/>
    </source>
</evidence>
<dbReference type="PROSITE" id="PS50850">
    <property type="entry name" value="MFS"/>
    <property type="match status" value="1"/>
</dbReference>
<proteinExistence type="predicted"/>
<comment type="subcellular location">
    <subcellularLocation>
        <location evidence="1">Cell membrane</location>
        <topology evidence="1">Multi-pass membrane protein</topology>
    </subcellularLocation>
</comment>
<evidence type="ECO:0000256" key="3">
    <source>
        <dbReference type="ARBA" id="ARBA00022989"/>
    </source>
</evidence>
<evidence type="ECO:0000256" key="1">
    <source>
        <dbReference type="ARBA" id="ARBA00004651"/>
    </source>
</evidence>
<feature type="transmembrane region" description="Helical" evidence="5">
    <location>
        <begin position="365"/>
        <end position="384"/>
    </location>
</feature>
<dbReference type="PANTHER" id="PTHR42718:SF42">
    <property type="entry name" value="EXPORT PROTEIN"/>
    <property type="match status" value="1"/>
</dbReference>
<feature type="transmembrane region" description="Helical" evidence="5">
    <location>
        <begin position="131"/>
        <end position="153"/>
    </location>
</feature>
<dbReference type="CDD" id="cd17321">
    <property type="entry name" value="MFS_MMR_MDR_like"/>
    <property type="match status" value="1"/>
</dbReference>
<keyword evidence="3 5" id="KW-1133">Transmembrane helix</keyword>
<evidence type="ECO:0000313" key="7">
    <source>
        <dbReference type="EMBL" id="GAA3388573.1"/>
    </source>
</evidence>
<feature type="transmembrane region" description="Helical" evidence="5">
    <location>
        <begin position="205"/>
        <end position="230"/>
    </location>
</feature>
<feature type="transmembrane region" description="Helical" evidence="5">
    <location>
        <begin position="73"/>
        <end position="92"/>
    </location>
</feature>
<feature type="transmembrane region" description="Helical" evidence="5">
    <location>
        <begin position="159"/>
        <end position="178"/>
    </location>
</feature>
<gene>
    <name evidence="7" type="ORF">GCM10020369_35280</name>
</gene>
<evidence type="ECO:0000259" key="6">
    <source>
        <dbReference type="PROSITE" id="PS50850"/>
    </source>
</evidence>
<feature type="transmembrane region" description="Helical" evidence="5">
    <location>
        <begin position="272"/>
        <end position="292"/>
    </location>
</feature>
<dbReference type="InterPro" id="IPR020846">
    <property type="entry name" value="MFS_dom"/>
</dbReference>
<protein>
    <recommendedName>
        <fullName evidence="6">Major facilitator superfamily (MFS) profile domain-containing protein</fullName>
    </recommendedName>
</protein>
<feature type="transmembrane region" description="Helical" evidence="5">
    <location>
        <begin position="44"/>
        <end position="61"/>
    </location>
</feature>
<keyword evidence="2 5" id="KW-0812">Transmembrane</keyword>
<comment type="caution">
    <text evidence="7">The sequence shown here is derived from an EMBL/GenBank/DDBJ whole genome shotgun (WGS) entry which is preliminary data.</text>
</comment>
<dbReference type="Proteomes" id="UP001501676">
    <property type="component" value="Unassembled WGS sequence"/>
</dbReference>
<accession>A0ABP6SZT9</accession>
<evidence type="ECO:0000256" key="4">
    <source>
        <dbReference type="ARBA" id="ARBA00023136"/>
    </source>
</evidence>
<dbReference type="SUPFAM" id="SSF103473">
    <property type="entry name" value="MFS general substrate transporter"/>
    <property type="match status" value="1"/>
</dbReference>
<organism evidence="7 8">
    <name type="scientific">Cryptosporangium minutisporangium</name>
    <dbReference type="NCBI Taxonomy" id="113569"/>
    <lineage>
        <taxon>Bacteria</taxon>
        <taxon>Bacillati</taxon>
        <taxon>Actinomycetota</taxon>
        <taxon>Actinomycetes</taxon>
        <taxon>Cryptosporangiales</taxon>
        <taxon>Cryptosporangiaceae</taxon>
        <taxon>Cryptosporangium</taxon>
    </lineage>
</organism>
<dbReference type="InterPro" id="IPR011701">
    <property type="entry name" value="MFS"/>
</dbReference>
<dbReference type="Gene3D" id="1.20.1250.20">
    <property type="entry name" value="MFS general substrate transporter like domains"/>
    <property type="match status" value="1"/>
</dbReference>